<dbReference type="EMBL" id="QGLD01000012">
    <property type="protein sequence ID" value="RAL70212.1"/>
    <property type="molecule type" value="Genomic_DNA"/>
</dbReference>
<gene>
    <name evidence="6" type="ORF">C1G86_1377</name>
    <name evidence="5" type="ORF">C1G87_1340</name>
</gene>
<dbReference type="PROSITE" id="PS00198">
    <property type="entry name" value="4FE4S_FER_1"/>
    <property type="match status" value="1"/>
</dbReference>
<dbReference type="InterPro" id="IPR017900">
    <property type="entry name" value="4Fe4S_Fe_S_CS"/>
</dbReference>
<keyword evidence="1" id="KW-0479">Metal-binding</keyword>
<evidence type="ECO:0000259" key="4">
    <source>
        <dbReference type="PROSITE" id="PS51379"/>
    </source>
</evidence>
<dbReference type="Proteomes" id="UP000248786">
    <property type="component" value="Unassembled WGS sequence"/>
</dbReference>
<evidence type="ECO:0000313" key="7">
    <source>
        <dbReference type="Proteomes" id="UP000248786"/>
    </source>
</evidence>
<evidence type="ECO:0000313" key="5">
    <source>
        <dbReference type="EMBL" id="RAL69038.1"/>
    </source>
</evidence>
<dbReference type="AlphaFoldDB" id="A0A328EN66"/>
<reference evidence="7 8" key="1">
    <citation type="submission" date="2018-05" db="EMBL/GenBank/DDBJ databases">
        <title>Draft genome sequences of Dehalococcoides mccartyi strains RC and KS.</title>
        <authorList>
            <person name="Higgins S.A."/>
            <person name="Padilla-Crespo E."/>
            <person name="Loeffler F.E."/>
        </authorList>
    </citation>
    <scope>NUCLEOTIDE SEQUENCE [LARGE SCALE GENOMIC DNA]</scope>
    <source>
        <strain evidence="6 7">KS</strain>
        <strain evidence="5 8">RC</strain>
    </source>
</reference>
<dbReference type="GO" id="GO:0046872">
    <property type="term" value="F:metal ion binding"/>
    <property type="evidence" value="ECO:0007669"/>
    <property type="project" value="UniProtKB-KW"/>
</dbReference>
<protein>
    <submittedName>
        <fullName evidence="5">Tetrachloroethene reductive dehalogenase TceA</fullName>
    </submittedName>
</protein>
<dbReference type="EMBL" id="QGLC01000014">
    <property type="protein sequence ID" value="RAL69038.1"/>
    <property type="molecule type" value="Genomic_DNA"/>
</dbReference>
<dbReference type="Proteomes" id="UP000249146">
    <property type="component" value="Unassembled WGS sequence"/>
</dbReference>
<dbReference type="InterPro" id="IPR017896">
    <property type="entry name" value="4Fe4S_Fe-S-bd"/>
</dbReference>
<organism evidence="5 8">
    <name type="scientific">Dehalococcoides mccartyi</name>
    <dbReference type="NCBI Taxonomy" id="61435"/>
    <lineage>
        <taxon>Bacteria</taxon>
        <taxon>Bacillati</taxon>
        <taxon>Chloroflexota</taxon>
        <taxon>Dehalococcoidia</taxon>
        <taxon>Dehalococcoidales</taxon>
        <taxon>Dehalococcoidaceae</taxon>
        <taxon>Dehalococcoides</taxon>
    </lineage>
</organism>
<evidence type="ECO:0000256" key="2">
    <source>
        <dbReference type="ARBA" id="ARBA00023004"/>
    </source>
</evidence>
<sequence length="85" mass="8987">MLPTPPIDFGAYKFCKTCGICADACPFGLIQKGDPTWENPASAKSGIQQGTFEAGEPIPQIVLTAPPVRHLPLQQQTGFIPACCG</sequence>
<dbReference type="SUPFAM" id="SSF54862">
    <property type="entry name" value="4Fe-4S ferredoxins"/>
    <property type="match status" value="1"/>
</dbReference>
<comment type="caution">
    <text evidence="5">The sequence shown here is derived from an EMBL/GenBank/DDBJ whole genome shotgun (WGS) entry which is preliminary data.</text>
</comment>
<keyword evidence="2" id="KW-0408">Iron</keyword>
<feature type="domain" description="4Fe-4S ferredoxin-type" evidence="4">
    <location>
        <begin position="3"/>
        <end position="35"/>
    </location>
</feature>
<evidence type="ECO:0000313" key="6">
    <source>
        <dbReference type="EMBL" id="RAL70212.1"/>
    </source>
</evidence>
<dbReference type="Pfam" id="PF00037">
    <property type="entry name" value="Fer4"/>
    <property type="match status" value="1"/>
</dbReference>
<evidence type="ECO:0000313" key="8">
    <source>
        <dbReference type="Proteomes" id="UP000249146"/>
    </source>
</evidence>
<evidence type="ECO:0000256" key="1">
    <source>
        <dbReference type="ARBA" id="ARBA00022723"/>
    </source>
</evidence>
<dbReference type="PROSITE" id="PS51379">
    <property type="entry name" value="4FE4S_FER_2"/>
    <property type="match status" value="1"/>
</dbReference>
<keyword evidence="3" id="KW-0411">Iron-sulfur</keyword>
<accession>A0A328EN66</accession>
<proteinExistence type="predicted"/>
<name>A0A328EN66_9CHLR</name>
<dbReference type="GO" id="GO:0051536">
    <property type="term" value="F:iron-sulfur cluster binding"/>
    <property type="evidence" value="ECO:0007669"/>
    <property type="project" value="UniProtKB-KW"/>
</dbReference>
<evidence type="ECO:0000256" key="3">
    <source>
        <dbReference type="ARBA" id="ARBA00023014"/>
    </source>
</evidence>